<feature type="compositionally biased region" description="Polar residues" evidence="1">
    <location>
        <begin position="19"/>
        <end position="28"/>
    </location>
</feature>
<organism evidence="3 4">
    <name type="scientific">Colletotrichum zoysiae</name>
    <dbReference type="NCBI Taxonomy" id="1216348"/>
    <lineage>
        <taxon>Eukaryota</taxon>
        <taxon>Fungi</taxon>
        <taxon>Dikarya</taxon>
        <taxon>Ascomycota</taxon>
        <taxon>Pezizomycotina</taxon>
        <taxon>Sordariomycetes</taxon>
        <taxon>Hypocreomycetidae</taxon>
        <taxon>Glomerellales</taxon>
        <taxon>Glomerellaceae</taxon>
        <taxon>Colletotrichum</taxon>
        <taxon>Colletotrichum graminicola species complex</taxon>
    </lineage>
</organism>
<keyword evidence="2" id="KW-0472">Membrane</keyword>
<protein>
    <submittedName>
        <fullName evidence="3">Uncharacterized protein</fullName>
    </submittedName>
</protein>
<comment type="caution">
    <text evidence="3">The sequence shown here is derived from an EMBL/GenBank/DDBJ whole genome shotgun (WGS) entry which is preliminary data.</text>
</comment>
<reference evidence="3" key="1">
    <citation type="submission" date="2021-06" db="EMBL/GenBank/DDBJ databases">
        <title>Comparative genomics, transcriptomics and evolutionary studies reveal genomic signatures of adaptation to plant cell wall in hemibiotrophic fungi.</title>
        <authorList>
            <consortium name="DOE Joint Genome Institute"/>
            <person name="Baroncelli R."/>
            <person name="Diaz J.F."/>
            <person name="Benocci T."/>
            <person name="Peng M."/>
            <person name="Battaglia E."/>
            <person name="Haridas S."/>
            <person name="Andreopoulos W."/>
            <person name="Labutti K."/>
            <person name="Pangilinan J."/>
            <person name="Floch G.L."/>
            <person name="Makela M.R."/>
            <person name="Henrissat B."/>
            <person name="Grigoriev I.V."/>
            <person name="Crouch J.A."/>
            <person name="De Vries R.P."/>
            <person name="Sukno S.A."/>
            <person name="Thon M.R."/>
        </authorList>
    </citation>
    <scope>NUCLEOTIDE SEQUENCE</scope>
    <source>
        <strain evidence="3">MAFF235873</strain>
    </source>
</reference>
<proteinExistence type="predicted"/>
<feature type="region of interest" description="Disordered" evidence="1">
    <location>
        <begin position="1"/>
        <end position="39"/>
    </location>
</feature>
<evidence type="ECO:0000313" key="3">
    <source>
        <dbReference type="EMBL" id="KAK2026682.1"/>
    </source>
</evidence>
<evidence type="ECO:0000256" key="2">
    <source>
        <dbReference type="SAM" id="Phobius"/>
    </source>
</evidence>
<sequence>MDRAVEEDGGGAVVDGYQYTPSTRTQSDSIRSSRERERERYNTRRIPFRVSCTTTYYVPGRSDRAHSLPPLPRPRTYVCDNPPVSGGWVWVAAPSLSLLLFLSFFLFFFLSPPEILNLDKRDRGCWIPTFALPSTGILPGRSRPELR</sequence>
<evidence type="ECO:0000313" key="4">
    <source>
        <dbReference type="Proteomes" id="UP001232148"/>
    </source>
</evidence>
<feature type="transmembrane region" description="Helical" evidence="2">
    <location>
        <begin position="88"/>
        <end position="110"/>
    </location>
</feature>
<dbReference type="EMBL" id="MU842909">
    <property type="protein sequence ID" value="KAK2026682.1"/>
    <property type="molecule type" value="Genomic_DNA"/>
</dbReference>
<keyword evidence="4" id="KW-1185">Reference proteome</keyword>
<accession>A0AAD9LZI5</accession>
<dbReference type="Proteomes" id="UP001232148">
    <property type="component" value="Unassembled WGS sequence"/>
</dbReference>
<evidence type="ECO:0000256" key="1">
    <source>
        <dbReference type="SAM" id="MobiDB-lite"/>
    </source>
</evidence>
<dbReference type="AlphaFoldDB" id="A0AAD9LZI5"/>
<keyword evidence="2" id="KW-1133">Transmembrane helix</keyword>
<name>A0AAD9LZI5_9PEZI</name>
<keyword evidence="2" id="KW-0812">Transmembrane</keyword>
<gene>
    <name evidence="3" type="ORF">LX32DRAFT_13236</name>
</gene>